<dbReference type="GO" id="GO:0005737">
    <property type="term" value="C:cytoplasm"/>
    <property type="evidence" value="ECO:0007669"/>
    <property type="project" value="UniProtKB-SubCell"/>
</dbReference>
<feature type="compositionally biased region" description="Low complexity" evidence="7">
    <location>
        <begin position="381"/>
        <end position="393"/>
    </location>
</feature>
<dbReference type="PROSITE" id="PS50250">
    <property type="entry name" value="PCI"/>
    <property type="match status" value="1"/>
</dbReference>
<evidence type="ECO:0000313" key="9">
    <source>
        <dbReference type="EMBL" id="EDW31614.1"/>
    </source>
</evidence>
<sequence length="727" mass="77722">MEITDVHGLLSPPPHSRSHSHSHSHSPYDTKDHVKELEFYKNLAAKAASLANQQPASPLAMPLPMPMPMQIDADADADADEDEADGDDAAEALRLRQEEQAQAKAFAAHLNGTMQDMINLQKLQNLATLQQQQQQQQQHPHPHPHPHPHTHPHHGHHHHHPATAAALASLQGLAASVFNSPLNLSVGAEPAAAVGAASTSAARVSPPHSSCHTGSKNKTSKANGGGNTNAHNSSNSGCGSVSGSGSGSGGGNASSSQHPDNPSSSSSPHALNATSLANVLAAATASPPPALQAPPASAQMPQLILASGQLVQGVQGAQLLIPTAQGIAVQTILTIPVSPQIPTTEQFLPNAFGAYATYQQQQQQQLNASNGELTITKSLGPPTATATRASSASPREDSPGPGPSTSSASLMQPLKLSPSSRSEPPQLSPNGNDNDNDLLMDSPMHSLRRCTPPNYRRSNRTFTGTATSPARTTSQTTSAWSRRRSVRGAPPSRPRPWSCSMRTLSATRIHRLKDGPDAKYYNTLNLFAYGTYKEYRANPGDYIELNPAMQKKLQHLTIVSLAIKTKSIPYALLQSELEIDNVRHLEDIIIEAIYADIIHGKLFQNTRILEVEYAQGRDIPPGNTGKIVETLQAWVNSCDGVSSCIENQIKYANSEKSKRLFNKDRVEQDLINLKKMLKSQASDSDENMQIDTHGPSGSGGLSLADLRKKPSKMKAQRNAVVGLKFSK</sequence>
<keyword evidence="4" id="KW-0963">Cytoplasm</keyword>
<dbReference type="Pfam" id="PF18392">
    <property type="entry name" value="CSN7a_helixI"/>
    <property type="match status" value="1"/>
</dbReference>
<dbReference type="STRING" id="7234.B4GDD8"/>
<dbReference type="SMART" id="SM00088">
    <property type="entry name" value="PINT"/>
    <property type="match status" value="1"/>
</dbReference>
<evidence type="ECO:0000256" key="5">
    <source>
        <dbReference type="ARBA" id="ARBA00022790"/>
    </source>
</evidence>
<feature type="compositionally biased region" description="Low complexity" evidence="7">
    <location>
        <begin position="130"/>
        <end position="139"/>
    </location>
</feature>
<proteinExistence type="inferred from homology"/>
<dbReference type="GO" id="GO:0048142">
    <property type="term" value="P:germarium-derived cystoblast division"/>
    <property type="evidence" value="ECO:0007669"/>
    <property type="project" value="EnsemblMetazoa"/>
</dbReference>
<dbReference type="Proteomes" id="UP000008744">
    <property type="component" value="Unassembled WGS sequence"/>
</dbReference>
<dbReference type="GO" id="GO:0010387">
    <property type="term" value="P:COP9 signalosome assembly"/>
    <property type="evidence" value="ECO:0007669"/>
    <property type="project" value="InterPro"/>
</dbReference>
<evidence type="ECO:0000256" key="2">
    <source>
        <dbReference type="ARBA" id="ARBA00004496"/>
    </source>
</evidence>
<dbReference type="PANTHER" id="PTHR15350">
    <property type="entry name" value="COP9 SIGNALOSOME COMPLEX SUBUNIT 7/DENDRITIC CELL PROTEIN GA17"/>
    <property type="match status" value="1"/>
</dbReference>
<dbReference type="PANTHER" id="PTHR15350:SF5">
    <property type="entry name" value="COP9 SIGNALOSOME COMPLEX SUBUNIT 7"/>
    <property type="match status" value="1"/>
</dbReference>
<feature type="compositionally biased region" description="Acidic residues" evidence="7">
    <location>
        <begin position="73"/>
        <end position="87"/>
    </location>
</feature>
<feature type="compositionally biased region" description="Basic residues" evidence="7">
    <location>
        <begin position="140"/>
        <end position="161"/>
    </location>
</feature>
<feature type="compositionally biased region" description="Low complexity" evidence="7">
    <location>
        <begin position="253"/>
        <end position="268"/>
    </location>
</feature>
<evidence type="ECO:0000256" key="4">
    <source>
        <dbReference type="ARBA" id="ARBA00022490"/>
    </source>
</evidence>
<evidence type="ECO:0000259" key="8">
    <source>
        <dbReference type="PROSITE" id="PS50250"/>
    </source>
</evidence>
<dbReference type="GO" id="GO:0034399">
    <property type="term" value="C:nuclear periphery"/>
    <property type="evidence" value="ECO:0007669"/>
    <property type="project" value="EnsemblMetazoa"/>
</dbReference>
<protein>
    <submittedName>
        <fullName evidence="9">GL11218</fullName>
    </submittedName>
</protein>
<feature type="region of interest" description="Disordered" evidence="7">
    <location>
        <begin position="374"/>
        <end position="499"/>
    </location>
</feature>
<feature type="compositionally biased region" description="Polar residues" evidence="7">
    <location>
        <begin position="460"/>
        <end position="480"/>
    </location>
</feature>
<dbReference type="OrthoDB" id="10066259at2759"/>
<keyword evidence="5" id="KW-0736">Signalosome</keyword>
<dbReference type="AlphaFoldDB" id="B4GDD8"/>
<keyword evidence="6" id="KW-0539">Nucleus</keyword>
<dbReference type="InterPro" id="IPR045237">
    <property type="entry name" value="COPS7/eIF3m"/>
</dbReference>
<comment type="subcellular location">
    <subcellularLocation>
        <location evidence="2">Cytoplasm</location>
    </subcellularLocation>
    <subcellularLocation>
        <location evidence="1">Nucleus</location>
    </subcellularLocation>
</comment>
<dbReference type="GO" id="GO:0050821">
    <property type="term" value="P:protein stabilization"/>
    <property type="evidence" value="ECO:0007669"/>
    <property type="project" value="EnsemblMetazoa"/>
</dbReference>
<evidence type="ECO:0000313" key="10">
    <source>
        <dbReference type="Proteomes" id="UP000008744"/>
    </source>
</evidence>
<feature type="region of interest" description="Disordered" evidence="7">
    <location>
        <begin position="56"/>
        <end position="87"/>
    </location>
</feature>
<dbReference type="GO" id="GO:0008180">
    <property type="term" value="C:COP9 signalosome"/>
    <property type="evidence" value="ECO:0007669"/>
    <property type="project" value="UniProtKB-KW"/>
</dbReference>
<accession>B4GDD8</accession>
<organism evidence="10">
    <name type="scientific">Drosophila persimilis</name>
    <name type="common">Fruit fly</name>
    <dbReference type="NCBI Taxonomy" id="7234"/>
    <lineage>
        <taxon>Eukaryota</taxon>
        <taxon>Metazoa</taxon>
        <taxon>Ecdysozoa</taxon>
        <taxon>Arthropoda</taxon>
        <taxon>Hexapoda</taxon>
        <taxon>Insecta</taxon>
        <taxon>Pterygota</taxon>
        <taxon>Neoptera</taxon>
        <taxon>Endopterygota</taxon>
        <taxon>Diptera</taxon>
        <taxon>Brachycera</taxon>
        <taxon>Muscomorpha</taxon>
        <taxon>Ephydroidea</taxon>
        <taxon>Drosophilidae</taxon>
        <taxon>Drosophila</taxon>
        <taxon>Sophophora</taxon>
    </lineage>
</organism>
<feature type="region of interest" description="Disordered" evidence="7">
    <location>
        <begin position="679"/>
        <end position="715"/>
    </location>
</feature>
<dbReference type="InterPro" id="IPR000717">
    <property type="entry name" value="PCI_dom"/>
</dbReference>
<evidence type="ECO:0000256" key="7">
    <source>
        <dbReference type="SAM" id="MobiDB-lite"/>
    </source>
</evidence>
<evidence type="ECO:0000256" key="3">
    <source>
        <dbReference type="ARBA" id="ARBA00008482"/>
    </source>
</evidence>
<feature type="region of interest" description="Disordered" evidence="7">
    <location>
        <begin position="1"/>
        <end position="30"/>
    </location>
</feature>
<dbReference type="InterPro" id="IPR041481">
    <property type="entry name" value="CSN7_helixI"/>
</dbReference>
<dbReference type="GO" id="GO:0048140">
    <property type="term" value="P:male germ-line cyst encapsulation"/>
    <property type="evidence" value="ECO:0007669"/>
    <property type="project" value="EnsemblMetazoa"/>
</dbReference>
<feature type="compositionally biased region" description="Polar residues" evidence="7">
    <location>
        <begin position="207"/>
        <end position="222"/>
    </location>
</feature>
<reference evidence="9 10" key="1">
    <citation type="journal article" date="2007" name="Nature">
        <title>Evolution of genes and genomes on the Drosophila phylogeny.</title>
        <authorList>
            <consortium name="Drosophila 12 Genomes Consortium"/>
            <person name="Clark A.G."/>
            <person name="Eisen M.B."/>
            <person name="Smith D.R."/>
            <person name="Bergman C.M."/>
            <person name="Oliver B."/>
            <person name="Markow T.A."/>
            <person name="Kaufman T.C."/>
            <person name="Kellis M."/>
            <person name="Gelbart W."/>
            <person name="Iyer V.N."/>
            <person name="Pollard D.A."/>
            <person name="Sackton T.B."/>
            <person name="Larracuente A.M."/>
            <person name="Singh N.D."/>
            <person name="Abad J.P."/>
            <person name="Abt D.N."/>
            <person name="Adryan B."/>
            <person name="Aguade M."/>
            <person name="Akashi H."/>
            <person name="Anderson W.W."/>
            <person name="Aquadro C.F."/>
            <person name="Ardell D.H."/>
            <person name="Arguello R."/>
            <person name="Artieri C.G."/>
            <person name="Barbash D.A."/>
            <person name="Barker D."/>
            <person name="Barsanti P."/>
            <person name="Batterham P."/>
            <person name="Batzoglou S."/>
            <person name="Begun D."/>
            <person name="Bhutkar A."/>
            <person name="Blanco E."/>
            <person name="Bosak S.A."/>
            <person name="Bradley R.K."/>
            <person name="Brand A.D."/>
            <person name="Brent M.R."/>
            <person name="Brooks A.N."/>
            <person name="Brown R.H."/>
            <person name="Butlin R.K."/>
            <person name="Caggese C."/>
            <person name="Calvi B.R."/>
            <person name="Bernardo de Carvalho A."/>
            <person name="Caspi A."/>
            <person name="Castrezana S."/>
            <person name="Celniker S.E."/>
            <person name="Chang J.L."/>
            <person name="Chapple C."/>
            <person name="Chatterji S."/>
            <person name="Chinwalla A."/>
            <person name="Civetta A."/>
            <person name="Clifton S.W."/>
            <person name="Comeron J.M."/>
            <person name="Costello J.C."/>
            <person name="Coyne J.A."/>
            <person name="Daub J."/>
            <person name="David R.G."/>
            <person name="Delcher A.L."/>
            <person name="Delehaunty K."/>
            <person name="Do C.B."/>
            <person name="Ebling H."/>
            <person name="Edwards K."/>
            <person name="Eickbush T."/>
            <person name="Evans J.D."/>
            <person name="Filipski A."/>
            <person name="Findeiss S."/>
            <person name="Freyhult E."/>
            <person name="Fulton L."/>
            <person name="Fulton R."/>
            <person name="Garcia A.C."/>
            <person name="Gardiner A."/>
            <person name="Garfield D.A."/>
            <person name="Garvin B.E."/>
            <person name="Gibson G."/>
            <person name="Gilbert D."/>
            <person name="Gnerre S."/>
            <person name="Godfrey J."/>
            <person name="Good R."/>
            <person name="Gotea V."/>
            <person name="Gravely B."/>
            <person name="Greenberg A.J."/>
            <person name="Griffiths-Jones S."/>
            <person name="Gross S."/>
            <person name="Guigo R."/>
            <person name="Gustafson E.A."/>
            <person name="Haerty W."/>
            <person name="Hahn M.W."/>
            <person name="Halligan D.L."/>
            <person name="Halpern A.L."/>
            <person name="Halter G.M."/>
            <person name="Han M.V."/>
            <person name="Heger A."/>
            <person name="Hillier L."/>
            <person name="Hinrichs A.S."/>
            <person name="Holmes I."/>
            <person name="Hoskins R.A."/>
            <person name="Hubisz M.J."/>
            <person name="Hultmark D."/>
            <person name="Huntley M.A."/>
            <person name="Jaffe D.B."/>
            <person name="Jagadeeshan S."/>
            <person name="Jeck W.R."/>
            <person name="Johnson J."/>
            <person name="Jones C.D."/>
            <person name="Jordan W.C."/>
            <person name="Karpen G.H."/>
            <person name="Kataoka E."/>
            <person name="Keightley P.D."/>
            <person name="Kheradpour P."/>
            <person name="Kirkness E.F."/>
            <person name="Koerich L.B."/>
            <person name="Kristiansen K."/>
            <person name="Kudrna D."/>
            <person name="Kulathinal R.J."/>
            <person name="Kumar S."/>
            <person name="Kwok R."/>
            <person name="Lander E."/>
            <person name="Langley C.H."/>
            <person name="Lapoint R."/>
            <person name="Lazzaro B.P."/>
            <person name="Lee S.J."/>
            <person name="Levesque L."/>
            <person name="Li R."/>
            <person name="Lin C.F."/>
            <person name="Lin M.F."/>
            <person name="Lindblad-Toh K."/>
            <person name="Llopart A."/>
            <person name="Long M."/>
            <person name="Low L."/>
            <person name="Lozovsky E."/>
            <person name="Lu J."/>
            <person name="Luo M."/>
            <person name="Machado C.A."/>
            <person name="Makalowski W."/>
            <person name="Marzo M."/>
            <person name="Matsuda M."/>
            <person name="Matzkin L."/>
            <person name="McAllister B."/>
            <person name="McBride C.S."/>
            <person name="McKernan B."/>
            <person name="McKernan K."/>
            <person name="Mendez-Lago M."/>
            <person name="Minx P."/>
            <person name="Mollenhauer M.U."/>
            <person name="Montooth K."/>
            <person name="Mount S.M."/>
            <person name="Mu X."/>
            <person name="Myers E."/>
            <person name="Negre B."/>
            <person name="Newfeld S."/>
            <person name="Nielsen R."/>
            <person name="Noor M.A."/>
            <person name="O'Grady P."/>
            <person name="Pachter L."/>
            <person name="Papaceit M."/>
            <person name="Parisi M.J."/>
            <person name="Parisi M."/>
            <person name="Parts L."/>
            <person name="Pedersen J.S."/>
            <person name="Pesole G."/>
            <person name="Phillippy A.M."/>
            <person name="Ponting C.P."/>
            <person name="Pop M."/>
            <person name="Porcelli D."/>
            <person name="Powell J.R."/>
            <person name="Prohaska S."/>
            <person name="Pruitt K."/>
            <person name="Puig M."/>
            <person name="Quesneville H."/>
            <person name="Ram K.R."/>
            <person name="Rand D."/>
            <person name="Rasmussen M.D."/>
            <person name="Reed L.K."/>
            <person name="Reenan R."/>
            <person name="Reily A."/>
            <person name="Remington K.A."/>
            <person name="Rieger T.T."/>
            <person name="Ritchie M.G."/>
            <person name="Robin C."/>
            <person name="Rogers Y.H."/>
            <person name="Rohde C."/>
            <person name="Rozas J."/>
            <person name="Rubenfield M.J."/>
            <person name="Ruiz A."/>
            <person name="Russo S."/>
            <person name="Salzberg S.L."/>
            <person name="Sanchez-Gracia A."/>
            <person name="Saranga D.J."/>
            <person name="Sato H."/>
            <person name="Schaeffer S.W."/>
            <person name="Schatz M.C."/>
            <person name="Schlenke T."/>
            <person name="Schwartz R."/>
            <person name="Segarra C."/>
            <person name="Singh R.S."/>
            <person name="Sirot L."/>
            <person name="Sirota M."/>
            <person name="Sisneros N.B."/>
            <person name="Smith C.D."/>
            <person name="Smith T.F."/>
            <person name="Spieth J."/>
            <person name="Stage D.E."/>
            <person name="Stark A."/>
            <person name="Stephan W."/>
            <person name="Strausberg R.L."/>
            <person name="Strempel S."/>
            <person name="Sturgill D."/>
            <person name="Sutton G."/>
            <person name="Sutton G.G."/>
            <person name="Tao W."/>
            <person name="Teichmann S."/>
            <person name="Tobari Y.N."/>
            <person name="Tomimura Y."/>
            <person name="Tsolas J.M."/>
            <person name="Valente V.L."/>
            <person name="Venter E."/>
            <person name="Venter J.C."/>
            <person name="Vicario S."/>
            <person name="Vieira F.G."/>
            <person name="Vilella A.J."/>
            <person name="Villasante A."/>
            <person name="Walenz B."/>
            <person name="Wang J."/>
            <person name="Wasserman M."/>
            <person name="Watts T."/>
            <person name="Wilson D."/>
            <person name="Wilson R.K."/>
            <person name="Wing R.A."/>
            <person name="Wolfner M.F."/>
            <person name="Wong A."/>
            <person name="Wong G.K."/>
            <person name="Wu C.I."/>
            <person name="Wu G."/>
            <person name="Yamamoto D."/>
            <person name="Yang H.P."/>
            <person name="Yang S.P."/>
            <person name="Yorke J.A."/>
            <person name="Yoshida K."/>
            <person name="Zdobnov E."/>
            <person name="Zhang P."/>
            <person name="Zhang Y."/>
            <person name="Zimin A.V."/>
            <person name="Baldwin J."/>
            <person name="Abdouelleil A."/>
            <person name="Abdulkadir J."/>
            <person name="Abebe A."/>
            <person name="Abera B."/>
            <person name="Abreu J."/>
            <person name="Acer S.C."/>
            <person name="Aftuck L."/>
            <person name="Alexander A."/>
            <person name="An P."/>
            <person name="Anderson E."/>
            <person name="Anderson S."/>
            <person name="Arachi H."/>
            <person name="Azer M."/>
            <person name="Bachantsang P."/>
            <person name="Barry A."/>
            <person name="Bayul T."/>
            <person name="Berlin A."/>
            <person name="Bessette D."/>
            <person name="Bloom T."/>
            <person name="Blye J."/>
            <person name="Boguslavskiy L."/>
            <person name="Bonnet C."/>
            <person name="Boukhgalter B."/>
            <person name="Bourzgui I."/>
            <person name="Brown A."/>
            <person name="Cahill P."/>
            <person name="Channer S."/>
            <person name="Cheshatsang Y."/>
            <person name="Chuda L."/>
            <person name="Citroen M."/>
            <person name="Collymore A."/>
            <person name="Cooke P."/>
            <person name="Costello M."/>
            <person name="D'Aco K."/>
            <person name="Daza R."/>
            <person name="De Haan G."/>
            <person name="DeGray S."/>
            <person name="DeMaso C."/>
            <person name="Dhargay N."/>
            <person name="Dooley K."/>
            <person name="Dooley E."/>
            <person name="Doricent M."/>
            <person name="Dorje P."/>
            <person name="Dorjee K."/>
            <person name="Dupes A."/>
            <person name="Elong R."/>
            <person name="Falk J."/>
            <person name="Farina A."/>
            <person name="Faro S."/>
            <person name="Ferguson D."/>
            <person name="Fisher S."/>
            <person name="Foley C.D."/>
            <person name="Franke A."/>
            <person name="Friedrich D."/>
            <person name="Gadbois L."/>
            <person name="Gearin G."/>
            <person name="Gearin C.R."/>
            <person name="Giannoukos G."/>
            <person name="Goode T."/>
            <person name="Graham J."/>
            <person name="Grandbois E."/>
            <person name="Grewal S."/>
            <person name="Gyaltsen K."/>
            <person name="Hafez N."/>
            <person name="Hagos B."/>
            <person name="Hall J."/>
            <person name="Henson C."/>
            <person name="Hollinger A."/>
            <person name="Honan T."/>
            <person name="Huard M.D."/>
            <person name="Hughes L."/>
            <person name="Hurhula B."/>
            <person name="Husby M.E."/>
            <person name="Kamat A."/>
            <person name="Kanga B."/>
            <person name="Kashin S."/>
            <person name="Khazanovich D."/>
            <person name="Kisner P."/>
            <person name="Lance K."/>
            <person name="Lara M."/>
            <person name="Lee W."/>
            <person name="Lennon N."/>
            <person name="Letendre F."/>
            <person name="LeVine R."/>
            <person name="Lipovsky A."/>
            <person name="Liu X."/>
            <person name="Liu J."/>
            <person name="Liu S."/>
            <person name="Lokyitsang T."/>
            <person name="Lokyitsang Y."/>
            <person name="Lubonja R."/>
            <person name="Lui A."/>
            <person name="MacDonald P."/>
            <person name="Magnisalis V."/>
            <person name="Maru K."/>
            <person name="Matthews C."/>
            <person name="McCusker W."/>
            <person name="McDonough S."/>
            <person name="Mehta T."/>
            <person name="Meldrim J."/>
            <person name="Meneus L."/>
            <person name="Mihai O."/>
            <person name="Mihalev A."/>
            <person name="Mihova T."/>
            <person name="Mittelman R."/>
            <person name="Mlenga V."/>
            <person name="Montmayeur A."/>
            <person name="Mulrain L."/>
            <person name="Navidi A."/>
            <person name="Naylor J."/>
            <person name="Negash T."/>
            <person name="Nguyen T."/>
            <person name="Nguyen N."/>
            <person name="Nicol R."/>
            <person name="Norbu C."/>
            <person name="Norbu N."/>
            <person name="Novod N."/>
            <person name="O'Neill B."/>
            <person name="Osman S."/>
            <person name="Markiewicz E."/>
            <person name="Oyono O.L."/>
            <person name="Patti C."/>
            <person name="Phunkhang P."/>
            <person name="Pierre F."/>
            <person name="Priest M."/>
            <person name="Raghuraman S."/>
            <person name="Rege F."/>
            <person name="Reyes R."/>
            <person name="Rise C."/>
            <person name="Rogov P."/>
            <person name="Ross K."/>
            <person name="Ryan E."/>
            <person name="Settipalli S."/>
            <person name="Shea T."/>
            <person name="Sherpa N."/>
            <person name="Shi L."/>
            <person name="Shih D."/>
            <person name="Sparrow T."/>
            <person name="Spaulding J."/>
            <person name="Stalker J."/>
            <person name="Stange-Thomann N."/>
            <person name="Stavropoulos S."/>
            <person name="Stone C."/>
            <person name="Strader C."/>
            <person name="Tesfaye S."/>
            <person name="Thomson T."/>
            <person name="Thoulutsang Y."/>
            <person name="Thoulutsang D."/>
            <person name="Topham K."/>
            <person name="Topping I."/>
            <person name="Tsamla T."/>
            <person name="Vassiliev H."/>
            <person name="Vo A."/>
            <person name="Wangchuk T."/>
            <person name="Wangdi T."/>
            <person name="Weiand M."/>
            <person name="Wilkinson J."/>
            <person name="Wilson A."/>
            <person name="Yadav S."/>
            <person name="Young G."/>
            <person name="Yu Q."/>
            <person name="Zembek L."/>
            <person name="Zhong D."/>
            <person name="Zimmer A."/>
            <person name="Zwirko Z."/>
            <person name="Jaffe D.B."/>
            <person name="Alvarez P."/>
            <person name="Brockman W."/>
            <person name="Butler J."/>
            <person name="Chin C."/>
            <person name="Gnerre S."/>
            <person name="Grabherr M."/>
            <person name="Kleber M."/>
            <person name="Mauceli E."/>
            <person name="MacCallum I."/>
        </authorList>
    </citation>
    <scope>NUCLEOTIDE SEQUENCE [LARGE SCALE GENOMIC DNA]</scope>
    <source>
        <strain evidence="10">MSH-3 / Tucson 14011-0111.49</strain>
    </source>
</reference>
<feature type="compositionally biased region" description="Gly residues" evidence="7">
    <location>
        <begin position="240"/>
        <end position="252"/>
    </location>
</feature>
<name>B4GDD8_DROPE</name>
<feature type="region of interest" description="Disordered" evidence="7">
    <location>
        <begin position="199"/>
        <end position="270"/>
    </location>
</feature>
<dbReference type="GO" id="GO:0036099">
    <property type="term" value="P:female germ-line stem cell population maintenance"/>
    <property type="evidence" value="ECO:0007669"/>
    <property type="project" value="EnsemblMetazoa"/>
</dbReference>
<evidence type="ECO:0000256" key="1">
    <source>
        <dbReference type="ARBA" id="ARBA00004123"/>
    </source>
</evidence>
<evidence type="ECO:0000256" key="6">
    <source>
        <dbReference type="ARBA" id="ARBA00023242"/>
    </source>
</evidence>
<gene>
    <name evidence="9" type="primary">Dper\GL11218</name>
    <name evidence="9" type="ORF">Dper_GL11218</name>
</gene>
<dbReference type="HOGENOM" id="CLU_380956_0_0_1"/>
<feature type="domain" description="PCI" evidence="8">
    <location>
        <begin position="454"/>
        <end position="616"/>
    </location>
</feature>
<dbReference type="SMR" id="B4GDD8"/>
<keyword evidence="10" id="KW-1185">Reference proteome</keyword>
<dbReference type="Pfam" id="PF01399">
    <property type="entry name" value="PCI"/>
    <property type="match status" value="1"/>
</dbReference>
<dbReference type="eggNOG" id="KOG3250">
    <property type="taxonomic scope" value="Eukaryota"/>
</dbReference>
<feature type="compositionally biased region" description="Low complexity" evidence="7">
    <location>
        <begin position="428"/>
        <end position="444"/>
    </location>
</feature>
<dbReference type="EMBL" id="CH479181">
    <property type="protein sequence ID" value="EDW31614.1"/>
    <property type="molecule type" value="Genomic_DNA"/>
</dbReference>
<comment type="similarity">
    <text evidence="3">Belongs to the CSN7/EIF3M family. CSN7 subfamily.</text>
</comment>
<feature type="region of interest" description="Disordered" evidence="7">
    <location>
        <begin position="128"/>
        <end position="164"/>
    </location>
</feature>